<dbReference type="Pfam" id="PF04615">
    <property type="entry name" value="Utp14"/>
    <property type="match status" value="1"/>
</dbReference>
<feature type="compositionally biased region" description="Basic residues" evidence="5">
    <location>
        <begin position="859"/>
        <end position="869"/>
    </location>
</feature>
<comment type="similarity">
    <text evidence="2">Belongs to the UTP14 family.</text>
</comment>
<proteinExistence type="inferred from homology"/>
<feature type="compositionally biased region" description="Acidic residues" evidence="5">
    <location>
        <begin position="323"/>
        <end position="349"/>
    </location>
</feature>
<comment type="subcellular location">
    <subcellularLocation>
        <location evidence="1">Nucleus</location>
        <location evidence="1">Nucleolus</location>
    </subcellularLocation>
</comment>
<dbReference type="Proteomes" id="UP000504618">
    <property type="component" value="Unplaced"/>
</dbReference>
<evidence type="ECO:0000256" key="1">
    <source>
        <dbReference type="ARBA" id="ARBA00004604"/>
    </source>
</evidence>
<accession>A0A6J1QMN5</accession>
<keyword evidence="3" id="KW-0597">Phosphoprotein</keyword>
<feature type="region of interest" description="Disordered" evidence="5">
    <location>
        <begin position="854"/>
        <end position="876"/>
    </location>
</feature>
<dbReference type="GeneID" id="112461957"/>
<dbReference type="InterPro" id="IPR006709">
    <property type="entry name" value="SSU_processome_Utp14"/>
</dbReference>
<sequence>MSDAEVDHNLYDSDQEIAKHHSKLIEAVTRLDKGQRVKKAERSEPSLEVSEYHLVKSGATDKDAVSTQDLIKSLERKGDQGNIIKKLRYIQQKNKVLPKPLEKPAAERIKRTVGYDKVKEDLRKWDSIVARNRTAEQLSFPLKRLTAVKNSRASKIPAFLSGFSTKSDLMKKFEEVDPTLLYPAEKEEEKGNKYKMTLEEVILRRKEAARLRAQQSYKEAKAHRQRKIKSKKFHRIQRKDKIKQQLKDFEKLKDSNPQEALAKLEQLDKTRAEERMSLRHKNTGQWARNKQIKAKYNKETRQVLAEQLAINRELTQKVKRTDSDEEDEEDEENEEYVENVEDKEDEEDEILLKNKEGNIKTEPEIDNFLKRCREFYDKKQQTKKEEIERDGISEEEKGTSCHDEKNDENSQANRSDMKSKLCSNEKSSTLQANVSDTKSKLRKNKRSGSLVANINDQSKKSKSCSNEKNNTLQVNTSDTKSKLHGNKKSDISHANTSNINSKSCSNEKSSNLLANTNDVKDKTRKRKKNKESPISDSVDATSKHNNKKFKSQDVNDSEGSKKKKSKLNLKKQEVKKKCKANKKMEKQKEDEEENEDYSPNLEFENPKRKPILDSPLEETTSRENAQKNSNLTSLKTIANNTTQEPAGISHEAEIDPKKYVNIKPKYLKTQLPDLTTGGDEDSEQEEETHKIMSEAFADDDVVEEFRKEQEEEMKKSQPQDIDLSLPGWGNWGGPNVKKNKQARKKSRFILTVPKVVSRKPENQGKVIVFEHENEKLKKHLVKELPYPFTRVKDFEASIRAPISRTFVPMNAHLRLIQPTVKTKLGQVIEPMDENELVKKQPMVKKPLKRIIAKADKKKNILKSKNKKGGKQNVQSV</sequence>
<dbReference type="PANTHER" id="PTHR14150:SF12">
    <property type="entry name" value="U3 SMALL NUCLEOLAR RNA-ASSOCIATED PROTEIN 14 HOMOLOG A"/>
    <property type="match status" value="1"/>
</dbReference>
<feature type="compositionally biased region" description="Polar residues" evidence="5">
    <location>
        <begin position="421"/>
        <end position="436"/>
    </location>
</feature>
<feature type="compositionally biased region" description="Basic and acidic residues" evidence="5">
    <location>
        <begin position="380"/>
        <end position="408"/>
    </location>
</feature>
<feature type="compositionally biased region" description="Basic residues" evidence="5">
    <location>
        <begin position="561"/>
        <end position="581"/>
    </location>
</feature>
<protein>
    <submittedName>
        <fullName evidence="7">U3 small nucleolar RNA-associated protein 14 homolog A-like</fullName>
    </submittedName>
</protein>
<keyword evidence="4" id="KW-0539">Nucleus</keyword>
<dbReference type="GO" id="GO:0032040">
    <property type="term" value="C:small-subunit processome"/>
    <property type="evidence" value="ECO:0007669"/>
    <property type="project" value="InterPro"/>
</dbReference>
<feature type="compositionally biased region" description="Low complexity" evidence="5">
    <location>
        <begin position="497"/>
        <end position="511"/>
    </location>
</feature>
<feature type="region of interest" description="Disordered" evidence="5">
    <location>
        <begin position="313"/>
        <end position="364"/>
    </location>
</feature>
<dbReference type="PANTHER" id="PTHR14150">
    <property type="entry name" value="U3 SMALL NUCLEOLAR RNA-ASSOCIATED PROTEIN 14"/>
    <property type="match status" value="1"/>
</dbReference>
<feature type="compositionally biased region" description="Basic and acidic residues" evidence="5">
    <location>
        <begin position="703"/>
        <end position="717"/>
    </location>
</feature>
<reference evidence="7" key="1">
    <citation type="submission" date="2025-08" db="UniProtKB">
        <authorList>
            <consortium name="RefSeq"/>
        </authorList>
    </citation>
    <scope>IDENTIFICATION</scope>
    <source>
        <tissue evidence="7">Whole body</tissue>
    </source>
</reference>
<evidence type="ECO:0000313" key="6">
    <source>
        <dbReference type="Proteomes" id="UP000504618"/>
    </source>
</evidence>
<dbReference type="OrthoDB" id="277439at2759"/>
<dbReference type="AlphaFoldDB" id="A0A6J1QMN5"/>
<feature type="region of interest" description="Disordered" evidence="5">
    <location>
        <begin position="380"/>
        <end position="738"/>
    </location>
</feature>
<evidence type="ECO:0000313" key="7">
    <source>
        <dbReference type="RefSeq" id="XP_024883198.1"/>
    </source>
</evidence>
<organism evidence="6 7">
    <name type="scientific">Temnothorax curvispinosus</name>
    <dbReference type="NCBI Taxonomy" id="300111"/>
    <lineage>
        <taxon>Eukaryota</taxon>
        <taxon>Metazoa</taxon>
        <taxon>Ecdysozoa</taxon>
        <taxon>Arthropoda</taxon>
        <taxon>Hexapoda</taxon>
        <taxon>Insecta</taxon>
        <taxon>Pterygota</taxon>
        <taxon>Neoptera</taxon>
        <taxon>Endopterygota</taxon>
        <taxon>Hymenoptera</taxon>
        <taxon>Apocrita</taxon>
        <taxon>Aculeata</taxon>
        <taxon>Formicoidea</taxon>
        <taxon>Formicidae</taxon>
        <taxon>Myrmicinae</taxon>
        <taxon>Temnothorax</taxon>
    </lineage>
</organism>
<feature type="compositionally biased region" description="Polar residues" evidence="5">
    <location>
        <begin position="626"/>
        <end position="644"/>
    </location>
</feature>
<dbReference type="RefSeq" id="XP_024883198.1">
    <property type="nucleotide sequence ID" value="XM_025027430.1"/>
</dbReference>
<name>A0A6J1QMN5_9HYME</name>
<gene>
    <name evidence="7" type="primary">LOC112461957</name>
</gene>
<evidence type="ECO:0000256" key="5">
    <source>
        <dbReference type="SAM" id="MobiDB-lite"/>
    </source>
</evidence>
<evidence type="ECO:0000256" key="3">
    <source>
        <dbReference type="ARBA" id="ARBA00022553"/>
    </source>
</evidence>
<feature type="compositionally biased region" description="Basic and acidic residues" evidence="5">
    <location>
        <begin position="350"/>
        <end position="364"/>
    </location>
</feature>
<evidence type="ECO:0000256" key="4">
    <source>
        <dbReference type="ARBA" id="ARBA00023242"/>
    </source>
</evidence>
<keyword evidence="6" id="KW-1185">Reference proteome</keyword>
<evidence type="ECO:0000256" key="2">
    <source>
        <dbReference type="ARBA" id="ARBA00007774"/>
    </source>
</evidence>
<dbReference type="GO" id="GO:0006364">
    <property type="term" value="P:rRNA processing"/>
    <property type="evidence" value="ECO:0007669"/>
    <property type="project" value="InterPro"/>
</dbReference>